<sequence>MKKTLLLALFTILFYGCTTDIVNVQKPSPDQGTQLPRETIADTQKNIAAVGEDMFTGGNLMLAPAKTSFLTVSMNGPATANISHKLNKISFTLPPTTLRSEGTSGDGRFFRYPKLFKTSDGRLSQGGLLSSDGRTDHADKIYWRWLDSRGATYYTARLSSPAKLNASSITEVVSDAEQYPVRSELIYSGILDGKIRFLYREFTIAGTLKPSFTQDVTLDYLPGTEYGFKKSRFVIHKAGPATIEYTLVQGL</sequence>
<dbReference type="EMBL" id="FNBM01000010">
    <property type="protein sequence ID" value="SDG38208.1"/>
    <property type="molecule type" value="Genomic_DNA"/>
</dbReference>
<name>A0A1G7TSI7_9GAMM</name>
<proteinExistence type="predicted"/>
<reference evidence="1 2" key="1">
    <citation type="submission" date="2016-10" db="EMBL/GenBank/DDBJ databases">
        <authorList>
            <person name="de Groot N.N."/>
        </authorList>
    </citation>
    <scope>NUCLEOTIDE SEQUENCE [LARGE SCALE GENOMIC DNA]</scope>
    <source>
        <strain evidence="1 2">LMG 25475</strain>
    </source>
</reference>
<dbReference type="Proteomes" id="UP000243378">
    <property type="component" value="Unassembled WGS sequence"/>
</dbReference>
<dbReference type="RefSeq" id="WP_143024628.1">
    <property type="nucleotide sequence ID" value="NZ_FNBM01000010.1"/>
</dbReference>
<accession>A0A1G7TSI7</accession>
<evidence type="ECO:0008006" key="3">
    <source>
        <dbReference type="Google" id="ProtNLM"/>
    </source>
</evidence>
<gene>
    <name evidence="1" type="ORF">SAMN05216381_3860</name>
</gene>
<protein>
    <recommendedName>
        <fullName evidence="3">Lipoprotein</fullName>
    </recommendedName>
</protein>
<dbReference type="OrthoDB" id="7031514at2"/>
<evidence type="ECO:0000313" key="2">
    <source>
        <dbReference type="Proteomes" id="UP000243378"/>
    </source>
</evidence>
<organism evidence="1 2">
    <name type="scientific">Phytopseudomonas seleniipraecipitans</name>
    <dbReference type="NCBI Taxonomy" id="640205"/>
    <lineage>
        <taxon>Bacteria</taxon>
        <taxon>Pseudomonadati</taxon>
        <taxon>Pseudomonadota</taxon>
        <taxon>Gammaproteobacteria</taxon>
        <taxon>Pseudomonadales</taxon>
        <taxon>Pseudomonadaceae</taxon>
        <taxon>Phytopseudomonas</taxon>
    </lineage>
</organism>
<evidence type="ECO:0000313" key="1">
    <source>
        <dbReference type="EMBL" id="SDG38208.1"/>
    </source>
</evidence>
<dbReference type="PROSITE" id="PS51257">
    <property type="entry name" value="PROKAR_LIPOPROTEIN"/>
    <property type="match status" value="1"/>
</dbReference>
<dbReference type="AlphaFoldDB" id="A0A1G7TSI7"/>